<dbReference type="PRINTS" id="PR00725">
    <property type="entry name" value="DADACBPTASE1"/>
</dbReference>
<dbReference type="EMBL" id="CP014672">
    <property type="protein sequence ID" value="ANW99413.1"/>
    <property type="molecule type" value="Genomic_DNA"/>
</dbReference>
<evidence type="ECO:0000259" key="16">
    <source>
        <dbReference type="SMART" id="SM00936"/>
    </source>
</evidence>
<keyword evidence="15" id="KW-1133">Transmembrane helix</keyword>
<feature type="transmembrane region" description="Helical" evidence="15">
    <location>
        <begin position="375"/>
        <end position="399"/>
    </location>
</feature>
<evidence type="ECO:0000256" key="8">
    <source>
        <dbReference type="ARBA" id="ARBA00022801"/>
    </source>
</evidence>
<keyword evidence="10" id="KW-0573">Peptidoglycan synthesis</keyword>
<evidence type="ECO:0000256" key="7">
    <source>
        <dbReference type="ARBA" id="ARBA00022729"/>
    </source>
</evidence>
<feature type="binding site" evidence="13">
    <location>
        <position position="220"/>
    </location>
    <ligand>
        <name>substrate</name>
    </ligand>
</feature>
<dbReference type="SUPFAM" id="SSF69189">
    <property type="entry name" value="Penicillin-binding protein associated domain"/>
    <property type="match status" value="1"/>
</dbReference>
<dbReference type="Pfam" id="PF00768">
    <property type="entry name" value="Peptidase_S11"/>
    <property type="match status" value="1"/>
</dbReference>
<comment type="function">
    <text evidence="1">Removes C-terminal D-alanyl residues from sugar-peptide cell wall precursors.</text>
</comment>
<dbReference type="GO" id="GO:0071555">
    <property type="term" value="P:cell wall organization"/>
    <property type="evidence" value="ECO:0007669"/>
    <property type="project" value="UniProtKB-KW"/>
</dbReference>
<dbReference type="AlphaFoldDB" id="A0A1B1YFA2"/>
<evidence type="ECO:0000256" key="2">
    <source>
        <dbReference type="ARBA" id="ARBA00004752"/>
    </source>
</evidence>
<dbReference type="OrthoDB" id="9791132at2"/>
<comment type="catalytic activity">
    <reaction evidence="12">
        <text>Preferential cleavage: (Ac)2-L-Lys-D-Ala-|-D-Ala. Also transpeptidation of peptidyl-alanyl moieties that are N-acyl substituents of D-alanine.</text>
        <dbReference type="EC" id="3.4.16.4"/>
    </reaction>
</comment>
<keyword evidence="6" id="KW-0645">Protease</keyword>
<feature type="domain" description="Peptidase S11 D-Ala-D-Ala carboxypeptidase A C-terminal" evidence="16">
    <location>
        <begin position="269"/>
        <end position="357"/>
    </location>
</feature>
<dbReference type="Pfam" id="PF07943">
    <property type="entry name" value="PBP5_C"/>
    <property type="match status" value="1"/>
</dbReference>
<evidence type="ECO:0000256" key="11">
    <source>
        <dbReference type="ARBA" id="ARBA00023316"/>
    </source>
</evidence>
<evidence type="ECO:0000256" key="12">
    <source>
        <dbReference type="ARBA" id="ARBA00034000"/>
    </source>
</evidence>
<dbReference type="InterPro" id="IPR018044">
    <property type="entry name" value="Peptidase_S11"/>
</dbReference>
<accession>A0A1B1YFA2</accession>
<evidence type="ECO:0000256" key="13">
    <source>
        <dbReference type="PIRSR" id="PIRSR618044-2"/>
    </source>
</evidence>
<keyword evidence="7" id="KW-0732">Signal</keyword>
<gene>
    <name evidence="17" type="ORF">CSTERTH_10420</name>
</gene>
<dbReference type="GO" id="GO:0006508">
    <property type="term" value="P:proteolysis"/>
    <property type="evidence" value="ECO:0007669"/>
    <property type="project" value="UniProtKB-KW"/>
</dbReference>
<evidence type="ECO:0000313" key="17">
    <source>
        <dbReference type="EMBL" id="ANW99413.1"/>
    </source>
</evidence>
<keyword evidence="15" id="KW-0472">Membrane</keyword>
<evidence type="ECO:0000256" key="6">
    <source>
        <dbReference type="ARBA" id="ARBA00022670"/>
    </source>
</evidence>
<dbReference type="GO" id="GO:0008360">
    <property type="term" value="P:regulation of cell shape"/>
    <property type="evidence" value="ECO:0007669"/>
    <property type="project" value="UniProtKB-KW"/>
</dbReference>
<keyword evidence="9" id="KW-0133">Cell shape</keyword>
<dbReference type="InterPro" id="IPR001967">
    <property type="entry name" value="Peptidase_S11_N"/>
</dbReference>
<name>A0A1B1YFA2_THEST</name>
<dbReference type="SMART" id="SM00936">
    <property type="entry name" value="PBP5_C"/>
    <property type="match status" value="1"/>
</dbReference>
<dbReference type="InterPro" id="IPR012907">
    <property type="entry name" value="Peptidase_S11_C"/>
</dbReference>
<keyword evidence="5 17" id="KW-0121">Carboxypeptidase</keyword>
<comment type="similarity">
    <text evidence="3 14">Belongs to the peptidase S11 family.</text>
</comment>
<proteinExistence type="inferred from homology"/>
<evidence type="ECO:0000256" key="10">
    <source>
        <dbReference type="ARBA" id="ARBA00022984"/>
    </source>
</evidence>
<dbReference type="Gene3D" id="2.60.410.10">
    <property type="entry name" value="D-Ala-D-Ala carboxypeptidase, C-terminal domain"/>
    <property type="match status" value="1"/>
</dbReference>
<dbReference type="UniPathway" id="UPA00219"/>
<evidence type="ECO:0000256" key="5">
    <source>
        <dbReference type="ARBA" id="ARBA00022645"/>
    </source>
</evidence>
<sequence>MFKKLVWFLILIYLINMPVASTALSSEPTVEAPSALLFELKRGQILYAKNPDEKLHIAAASKLMTAYIALEKLDLNAMVTASKEAVNAEGALLELTVGEKYTAESLIYASMLSNANDATIALAEAVGGTVEDFVKLMNDYAASLDMINTVFVNPTGAYDENQYTTASDLAKLIRHAITTNQNFEKVFSSQAKPWFDENKTLVLTNLNDMFWSYDGVDGGKVDYNDPKYQTVITTVSRDQQRLVCILLDAPAETMYTDTIKLFEFGFNNFRRGPLVYKGQPLDNITVEGHEVTLIAGSDVYYTYPVGDNYIQEIHYDLVEDNMKLPLYKNTLMGTVKFTLTDGTVITVDLFPDREILPELTSFEKAKKRLMEYSEILYIIIGLCIVEILLLLSKIIKFTYNKITSHKGRR</sequence>
<organism evidence="17 18">
    <name type="scientific">Thermoclostridium stercorarium subsp. thermolacticum DSM 2910</name>
    <dbReference type="NCBI Taxonomy" id="1121336"/>
    <lineage>
        <taxon>Bacteria</taxon>
        <taxon>Bacillati</taxon>
        <taxon>Bacillota</taxon>
        <taxon>Clostridia</taxon>
        <taxon>Eubacteriales</taxon>
        <taxon>Oscillospiraceae</taxon>
        <taxon>Thermoclostridium</taxon>
    </lineage>
</organism>
<dbReference type="SUPFAM" id="SSF56601">
    <property type="entry name" value="beta-lactamase/transpeptidase-like"/>
    <property type="match status" value="1"/>
</dbReference>
<dbReference type="GO" id="GO:0009252">
    <property type="term" value="P:peptidoglycan biosynthetic process"/>
    <property type="evidence" value="ECO:0007669"/>
    <property type="project" value="UniProtKB-UniPathway"/>
</dbReference>
<keyword evidence="8" id="KW-0378">Hydrolase</keyword>
<comment type="pathway">
    <text evidence="2">Cell wall biogenesis; peptidoglycan biosynthesis.</text>
</comment>
<dbReference type="InterPro" id="IPR012338">
    <property type="entry name" value="Beta-lactam/transpept-like"/>
</dbReference>
<evidence type="ECO:0000256" key="4">
    <source>
        <dbReference type="ARBA" id="ARBA00012448"/>
    </source>
</evidence>
<dbReference type="InterPro" id="IPR037167">
    <property type="entry name" value="Peptidase_S11_C_sf"/>
</dbReference>
<dbReference type="Gene3D" id="3.40.710.10">
    <property type="entry name" value="DD-peptidase/beta-lactamase superfamily"/>
    <property type="match status" value="1"/>
</dbReference>
<dbReference type="RefSeq" id="WP_054632653.1">
    <property type="nucleotide sequence ID" value="NZ_CP014672.1"/>
</dbReference>
<evidence type="ECO:0000313" key="18">
    <source>
        <dbReference type="Proteomes" id="UP000092971"/>
    </source>
</evidence>
<dbReference type="Proteomes" id="UP000092971">
    <property type="component" value="Chromosome"/>
</dbReference>
<reference evidence="17 18" key="1">
    <citation type="submission" date="2016-02" db="EMBL/GenBank/DDBJ databases">
        <title>Comparison of Clostridium stercorarium subspecies using comparative genomics and transcriptomics.</title>
        <authorList>
            <person name="Schellenberg J."/>
            <person name="Thallinger G."/>
            <person name="Levin D.B."/>
            <person name="Zhang X."/>
            <person name="Alvare G."/>
            <person name="Fristensky B."/>
            <person name="Sparling R."/>
        </authorList>
    </citation>
    <scope>NUCLEOTIDE SEQUENCE [LARGE SCALE GENOMIC DNA]</scope>
    <source>
        <strain evidence="17 18">DSM 2910</strain>
    </source>
</reference>
<evidence type="ECO:0000256" key="9">
    <source>
        <dbReference type="ARBA" id="ARBA00022960"/>
    </source>
</evidence>
<protein>
    <recommendedName>
        <fullName evidence="4">serine-type D-Ala-D-Ala carboxypeptidase</fullName>
        <ecNumber evidence="4">3.4.16.4</ecNumber>
    </recommendedName>
</protein>
<dbReference type="EC" id="3.4.16.4" evidence="4"/>
<dbReference type="InterPro" id="IPR015956">
    <property type="entry name" value="Peniciliin-bd_prot_C_sf"/>
</dbReference>
<dbReference type="PANTHER" id="PTHR21581">
    <property type="entry name" value="D-ALANYL-D-ALANINE CARBOXYPEPTIDASE"/>
    <property type="match status" value="1"/>
</dbReference>
<dbReference type="GO" id="GO:0009002">
    <property type="term" value="F:serine-type D-Ala-D-Ala carboxypeptidase activity"/>
    <property type="evidence" value="ECO:0007669"/>
    <property type="project" value="UniProtKB-EC"/>
</dbReference>
<evidence type="ECO:0000256" key="14">
    <source>
        <dbReference type="RuleBase" id="RU004016"/>
    </source>
</evidence>
<evidence type="ECO:0000256" key="3">
    <source>
        <dbReference type="ARBA" id="ARBA00007164"/>
    </source>
</evidence>
<dbReference type="PANTHER" id="PTHR21581:SF6">
    <property type="entry name" value="TRAFFICKING PROTEIN PARTICLE COMPLEX SUBUNIT 12"/>
    <property type="match status" value="1"/>
</dbReference>
<evidence type="ECO:0000256" key="1">
    <source>
        <dbReference type="ARBA" id="ARBA00003217"/>
    </source>
</evidence>
<keyword evidence="15" id="KW-0812">Transmembrane</keyword>
<evidence type="ECO:0000256" key="15">
    <source>
        <dbReference type="SAM" id="Phobius"/>
    </source>
</evidence>
<keyword evidence="11" id="KW-0961">Cell wall biogenesis/degradation</keyword>